<evidence type="ECO:0000313" key="2">
    <source>
        <dbReference type="EMBL" id="GEL79494.1"/>
    </source>
</evidence>
<reference evidence="2 5" key="2">
    <citation type="submission" date="2019-07" db="EMBL/GenBank/DDBJ databases">
        <title>Whole genome shotgun sequence of Enterococcus mundtii NBRC 100490.</title>
        <authorList>
            <person name="Hosoyama A."/>
            <person name="Uohara A."/>
            <person name="Ohji S."/>
            <person name="Ichikawa N."/>
        </authorList>
    </citation>
    <scope>NUCLEOTIDE SEQUENCE [LARGE SCALE GENOMIC DNA]</scope>
    <source>
        <strain evidence="2 5">NBRC 100490</strain>
    </source>
</reference>
<keyword evidence="5" id="KW-1185">Reference proteome</keyword>
<dbReference type="GeneID" id="60998793"/>
<name>A0A1L8V3X1_ENTMU</name>
<dbReference type="Proteomes" id="UP000195024">
    <property type="component" value="Unassembled WGS sequence"/>
</dbReference>
<evidence type="ECO:0000256" key="1">
    <source>
        <dbReference type="SAM" id="MobiDB-lite"/>
    </source>
</evidence>
<evidence type="ECO:0000313" key="4">
    <source>
        <dbReference type="Proteomes" id="UP000195024"/>
    </source>
</evidence>
<dbReference type="RefSeq" id="WP_071865990.1">
    <property type="nucleotide sequence ID" value="NZ_BJWA01000003.1"/>
</dbReference>
<comment type="caution">
    <text evidence="3">The sequence shown here is derived from an EMBL/GenBank/DDBJ whole genome shotgun (WGS) entry which is preliminary data.</text>
</comment>
<reference evidence="3 4" key="1">
    <citation type="submission" date="2017-05" db="EMBL/GenBank/DDBJ databases">
        <title>The Genome Sequence of Enterococcus mundtii 6B1_DIV0119.</title>
        <authorList>
            <consortium name="The Broad Institute Genomics Platform"/>
            <consortium name="The Broad Institute Genomic Center for Infectious Diseases"/>
            <person name="Earl A."/>
            <person name="Manson A."/>
            <person name="Schwartman J."/>
            <person name="Gilmore M."/>
            <person name="Abouelleil A."/>
            <person name="Cao P."/>
            <person name="Chapman S."/>
            <person name="Cusick C."/>
            <person name="Shea T."/>
            <person name="Young S."/>
            <person name="Neafsey D."/>
            <person name="Nusbaum C."/>
            <person name="Birren B."/>
        </authorList>
    </citation>
    <scope>NUCLEOTIDE SEQUENCE [LARGE SCALE GENOMIC DNA]</scope>
    <source>
        <strain evidence="3 4">6B1_DIV0119</strain>
    </source>
</reference>
<evidence type="ECO:0000313" key="5">
    <source>
        <dbReference type="Proteomes" id="UP000321175"/>
    </source>
</evidence>
<protein>
    <submittedName>
        <fullName evidence="3">Uncharacterized protein</fullName>
    </submittedName>
</protein>
<dbReference type="EMBL" id="BJWA01000003">
    <property type="protein sequence ID" value="GEL79494.1"/>
    <property type="molecule type" value="Genomic_DNA"/>
</dbReference>
<evidence type="ECO:0000313" key="3">
    <source>
        <dbReference type="EMBL" id="OTP26749.1"/>
    </source>
</evidence>
<sequence>METEIEKKQRIERKKAKMRRVCQMLDIENWEKNERIVKEIRSIIQADRPVKGREVGNRKKKKRECQVPSTKPF</sequence>
<organism evidence="3 4">
    <name type="scientific">Enterococcus mundtii</name>
    <dbReference type="NCBI Taxonomy" id="53346"/>
    <lineage>
        <taxon>Bacteria</taxon>
        <taxon>Bacillati</taxon>
        <taxon>Bacillota</taxon>
        <taxon>Bacilli</taxon>
        <taxon>Lactobacillales</taxon>
        <taxon>Enterococcaceae</taxon>
        <taxon>Enterococcus</taxon>
    </lineage>
</organism>
<dbReference type="Proteomes" id="UP000321175">
    <property type="component" value="Unassembled WGS sequence"/>
</dbReference>
<feature type="region of interest" description="Disordered" evidence="1">
    <location>
        <begin position="49"/>
        <end position="73"/>
    </location>
</feature>
<accession>A0A1L8V3X1</accession>
<dbReference type="EMBL" id="NGMS01000001">
    <property type="protein sequence ID" value="OTP26749.1"/>
    <property type="molecule type" value="Genomic_DNA"/>
</dbReference>
<gene>
    <name evidence="3" type="ORF">A5802_000466</name>
    <name evidence="2" type="ORF">EMU01_06380</name>
</gene>
<proteinExistence type="predicted"/>
<dbReference type="AlphaFoldDB" id="A0A1L8V3X1"/>